<proteinExistence type="predicted"/>
<dbReference type="Gene3D" id="3.30.565.40">
    <property type="entry name" value="Fervidobacterium nodosum Rt17-B1 like"/>
    <property type="match status" value="1"/>
</dbReference>
<dbReference type="AlphaFoldDB" id="A0A2N7TVF3"/>
<gene>
    <name evidence="2" type="ORF">C1H66_00510</name>
</gene>
<name>A0A2N7TVF3_9GAMM</name>
<organism evidence="2 3">
    <name type="scientific">Halomonas heilongjiangensis</name>
    <dbReference type="NCBI Taxonomy" id="1387883"/>
    <lineage>
        <taxon>Bacteria</taxon>
        <taxon>Pseudomonadati</taxon>
        <taxon>Pseudomonadota</taxon>
        <taxon>Gammaproteobacteria</taxon>
        <taxon>Oceanospirillales</taxon>
        <taxon>Halomonadaceae</taxon>
        <taxon>Halomonas</taxon>
    </lineage>
</organism>
<protein>
    <submittedName>
        <fullName evidence="2">DUF3298 domain-containing protein</fullName>
    </submittedName>
</protein>
<dbReference type="Proteomes" id="UP000235346">
    <property type="component" value="Unassembled WGS sequence"/>
</dbReference>
<comment type="caution">
    <text evidence="2">The sequence shown here is derived from an EMBL/GenBank/DDBJ whole genome shotgun (WGS) entry which is preliminary data.</text>
</comment>
<dbReference type="OrthoDB" id="8610451at2"/>
<dbReference type="RefSeq" id="WP_102625968.1">
    <property type="nucleotide sequence ID" value="NZ_PDOH01000018.1"/>
</dbReference>
<dbReference type="InterPro" id="IPR037126">
    <property type="entry name" value="PdaC/RsiV-like_sf"/>
</dbReference>
<accession>A0A2N7TVF3</accession>
<dbReference type="InterPro" id="IPR021729">
    <property type="entry name" value="DUF3298"/>
</dbReference>
<evidence type="ECO:0000313" key="3">
    <source>
        <dbReference type="Proteomes" id="UP000235346"/>
    </source>
</evidence>
<evidence type="ECO:0000259" key="1">
    <source>
        <dbReference type="Pfam" id="PF11738"/>
    </source>
</evidence>
<dbReference type="Pfam" id="PF11738">
    <property type="entry name" value="DUF3298"/>
    <property type="match status" value="1"/>
</dbReference>
<sequence length="260" mass="28889">MSFRYVAMLAGGMVTLGGCQAQEESPPSGGSAYEAVEERFVEHDCAAERCAEVAVSALRFPDSPALTEQLRRRLLVMGMGITDGENDRPADSWEGYAQAFLAQAEADRHLVPLHSASQARLEANVYARHDDLLIIELDSYVYHAGQAHGMPLTGFMVIDERLGRVVGFDDMLVDGQEEAFREALARAHRRWLQQTNADDDFAATWPLSESRNVAPLETAWVVRYNVYEIAPYAAGQPELHIPNDDLAGIVEPRYLVPQRE</sequence>
<feature type="domain" description="DUF3298" evidence="1">
    <location>
        <begin position="169"/>
        <end position="243"/>
    </location>
</feature>
<dbReference type="EMBL" id="PNRE01000003">
    <property type="protein sequence ID" value="PMR72166.1"/>
    <property type="molecule type" value="Genomic_DNA"/>
</dbReference>
<dbReference type="Gene3D" id="3.90.640.20">
    <property type="entry name" value="Heat-shock cognate protein, ATPase"/>
    <property type="match status" value="1"/>
</dbReference>
<evidence type="ECO:0000313" key="2">
    <source>
        <dbReference type="EMBL" id="PMR72166.1"/>
    </source>
</evidence>
<reference evidence="2 3" key="1">
    <citation type="submission" date="2018-01" db="EMBL/GenBank/DDBJ databases">
        <title>Halomonas endophytica sp. nov., isolated from storage liquid in the stems of Populus euphratica.</title>
        <authorList>
            <person name="Chen C."/>
        </authorList>
    </citation>
    <scope>NUCLEOTIDE SEQUENCE [LARGE SCALE GENOMIC DNA]</scope>
    <source>
        <strain evidence="2 3">DSM 26881</strain>
    </source>
</reference>
<keyword evidence="3" id="KW-1185">Reference proteome</keyword>
<dbReference type="PROSITE" id="PS51257">
    <property type="entry name" value="PROKAR_LIPOPROTEIN"/>
    <property type="match status" value="1"/>
</dbReference>